<dbReference type="NCBIfam" id="NF010496">
    <property type="entry name" value="PRK13915.1"/>
    <property type="match status" value="1"/>
</dbReference>
<evidence type="ECO:0000256" key="1">
    <source>
        <dbReference type="ARBA" id="ARBA00001936"/>
    </source>
</evidence>
<evidence type="ECO:0000256" key="9">
    <source>
        <dbReference type="ARBA" id="ARBA00048689"/>
    </source>
</evidence>
<evidence type="ECO:0000256" key="2">
    <source>
        <dbReference type="ARBA" id="ARBA00001946"/>
    </source>
</evidence>
<keyword evidence="4 12" id="KW-0328">Glycosyltransferase</keyword>
<dbReference type="KEGG" id="cpoy:GP475_04560"/>
<feature type="domain" description="Glycosyltransferase 2-like" evidence="11">
    <location>
        <begin position="10"/>
        <end position="134"/>
    </location>
</feature>
<evidence type="ECO:0000256" key="3">
    <source>
        <dbReference type="ARBA" id="ARBA00006739"/>
    </source>
</evidence>
<dbReference type="SUPFAM" id="SSF53448">
    <property type="entry name" value="Nucleotide-diphospho-sugar transferases"/>
    <property type="match status" value="1"/>
</dbReference>
<dbReference type="EMBL" id="CP046884">
    <property type="protein sequence ID" value="QNQ89992.1"/>
    <property type="molecule type" value="Genomic_DNA"/>
</dbReference>
<dbReference type="Pfam" id="PF00535">
    <property type="entry name" value="Glycos_transf_2"/>
    <property type="match status" value="1"/>
</dbReference>
<evidence type="ECO:0000259" key="11">
    <source>
        <dbReference type="Pfam" id="PF00535"/>
    </source>
</evidence>
<accession>A0A7H0SN67</accession>
<comment type="cofactor">
    <cofactor evidence="1">
        <name>Mn(2+)</name>
        <dbReference type="ChEBI" id="CHEBI:29035"/>
    </cofactor>
</comment>
<dbReference type="EC" id="2.4.1.266" evidence="7"/>
<dbReference type="InterPro" id="IPR050256">
    <property type="entry name" value="Glycosyltransferase_2"/>
</dbReference>
<evidence type="ECO:0000313" key="13">
    <source>
        <dbReference type="Proteomes" id="UP000516320"/>
    </source>
</evidence>
<dbReference type="PANTHER" id="PTHR48090">
    <property type="entry name" value="UNDECAPRENYL-PHOSPHATE 4-DEOXY-4-FORMAMIDO-L-ARABINOSE TRANSFERASE-RELATED"/>
    <property type="match status" value="1"/>
</dbReference>
<dbReference type="Gene3D" id="3.90.550.10">
    <property type="entry name" value="Spore Coat Polysaccharide Biosynthesis Protein SpsA, Chain A"/>
    <property type="match status" value="1"/>
</dbReference>
<evidence type="ECO:0000256" key="10">
    <source>
        <dbReference type="ARBA" id="ARBA00048997"/>
    </source>
</evidence>
<gene>
    <name evidence="12" type="ORF">GP475_04560</name>
</gene>
<keyword evidence="6" id="KW-0460">Magnesium</keyword>
<reference evidence="12 13" key="1">
    <citation type="submission" date="2019-12" db="EMBL/GenBank/DDBJ databases">
        <title>Corynebacterium sp. nov., isolated from feces of the Anser Albifrons in China.</title>
        <authorList>
            <person name="Liu Q."/>
        </authorList>
    </citation>
    <scope>NUCLEOTIDE SEQUENCE [LARGE SCALE GENOMIC DNA]</scope>
    <source>
        <strain evidence="12 13">4H37-19</strain>
    </source>
</reference>
<keyword evidence="5 12" id="KW-0808">Transferase</keyword>
<evidence type="ECO:0000256" key="4">
    <source>
        <dbReference type="ARBA" id="ARBA00022676"/>
    </source>
</evidence>
<sequence length="251" mass="26717">MSSHRCANVSVVIPALNEEQTVAGVVAAVAADEPGEILVIDADSTDATAKVAGQAGATVLNWREILPQIPPHPGKGESLWRGLAAATHELVVFVDADLFSPSPGMVSALSEPFHDSCTQLVKAQYRRTFQGKPEGGGRVTELCAKPILKTCFPELAAIPQPLAGEYALRRETALHLPFVSGYGVEAGLLVDIYRRFGLRAIQSVDIGTRAHRNRPLADLAPMADIVAATLLARDTVSQRPPLVEVLGKQTC</sequence>
<organism evidence="12 13">
    <name type="scientific">Corynebacterium poyangense</name>
    <dbReference type="NCBI Taxonomy" id="2684405"/>
    <lineage>
        <taxon>Bacteria</taxon>
        <taxon>Bacillati</taxon>
        <taxon>Actinomycetota</taxon>
        <taxon>Actinomycetes</taxon>
        <taxon>Mycobacteriales</taxon>
        <taxon>Corynebacteriaceae</taxon>
        <taxon>Corynebacterium</taxon>
    </lineage>
</organism>
<evidence type="ECO:0000313" key="12">
    <source>
        <dbReference type="EMBL" id="QNQ89992.1"/>
    </source>
</evidence>
<dbReference type="GO" id="GO:0016757">
    <property type="term" value="F:glycosyltransferase activity"/>
    <property type="evidence" value="ECO:0007669"/>
    <property type="project" value="UniProtKB-KW"/>
</dbReference>
<name>A0A7H0SN67_9CORY</name>
<dbReference type="InterPro" id="IPR001173">
    <property type="entry name" value="Glyco_trans_2-like"/>
</dbReference>
<dbReference type="PANTHER" id="PTHR48090:SF10">
    <property type="entry name" value="GLUCOSYL-3-PHOSPHOGLYCERATE SYNTHASE"/>
    <property type="match status" value="1"/>
</dbReference>
<dbReference type="InterPro" id="IPR029044">
    <property type="entry name" value="Nucleotide-diphossugar_trans"/>
</dbReference>
<dbReference type="AlphaFoldDB" id="A0A7H0SN67"/>
<protein>
    <recommendedName>
        <fullName evidence="8">Glucosyl-3-phosphoglycerate synthase</fullName>
        <ecNumber evidence="7">2.4.1.266</ecNumber>
    </recommendedName>
</protein>
<evidence type="ECO:0000256" key="5">
    <source>
        <dbReference type="ARBA" id="ARBA00022679"/>
    </source>
</evidence>
<keyword evidence="13" id="KW-1185">Reference proteome</keyword>
<comment type="similarity">
    <text evidence="3">Belongs to the glycosyltransferase 2 family.</text>
</comment>
<comment type="catalytic activity">
    <reaction evidence="9">
        <text>(2R)-3-phosphoglycerate + UDP-alpha-D-glucose = (2R)-2-O-(alpha-D-glucopyranosyl)-3-phospho-glycerate + UDP + H(+)</text>
        <dbReference type="Rhea" id="RHEA:31319"/>
        <dbReference type="ChEBI" id="CHEBI:15378"/>
        <dbReference type="ChEBI" id="CHEBI:58223"/>
        <dbReference type="ChEBI" id="CHEBI:58272"/>
        <dbReference type="ChEBI" id="CHEBI:58885"/>
        <dbReference type="ChEBI" id="CHEBI:62600"/>
        <dbReference type="EC" id="2.4.1.266"/>
    </reaction>
    <physiologicalReaction direction="left-to-right" evidence="9">
        <dbReference type="Rhea" id="RHEA:31320"/>
    </physiologicalReaction>
</comment>
<evidence type="ECO:0000256" key="8">
    <source>
        <dbReference type="ARBA" id="ARBA00040894"/>
    </source>
</evidence>
<dbReference type="RefSeq" id="WP_187975451.1">
    <property type="nucleotide sequence ID" value="NZ_CP046884.1"/>
</dbReference>
<proteinExistence type="inferred from homology"/>
<dbReference type="Proteomes" id="UP000516320">
    <property type="component" value="Chromosome"/>
</dbReference>
<evidence type="ECO:0000256" key="6">
    <source>
        <dbReference type="ARBA" id="ARBA00022842"/>
    </source>
</evidence>
<evidence type="ECO:0000256" key="7">
    <source>
        <dbReference type="ARBA" id="ARBA00039022"/>
    </source>
</evidence>
<comment type="catalytic activity">
    <reaction evidence="10">
        <text>an NDP-alpha-D-glucose + (2R)-3-phosphoglycerate = (2R)-2-O-(alpha-D-glucopyranosyl)-3-phospho-glycerate + a ribonucleoside 5'-diphosphate + H(+)</text>
        <dbReference type="Rhea" id="RHEA:47244"/>
        <dbReference type="ChEBI" id="CHEBI:15378"/>
        <dbReference type="ChEBI" id="CHEBI:57930"/>
        <dbReference type="ChEBI" id="CHEBI:58272"/>
        <dbReference type="ChEBI" id="CHEBI:62600"/>
        <dbReference type="ChEBI" id="CHEBI:76533"/>
        <dbReference type="EC" id="2.4.1.266"/>
    </reaction>
    <physiologicalReaction direction="left-to-right" evidence="10">
        <dbReference type="Rhea" id="RHEA:47245"/>
    </physiologicalReaction>
</comment>
<comment type="cofactor">
    <cofactor evidence="2">
        <name>Mg(2+)</name>
        <dbReference type="ChEBI" id="CHEBI:18420"/>
    </cofactor>
</comment>